<evidence type="ECO:0000313" key="3">
    <source>
        <dbReference type="Proteomes" id="UP000478052"/>
    </source>
</evidence>
<evidence type="ECO:0000313" key="2">
    <source>
        <dbReference type="EMBL" id="KAF0692892.1"/>
    </source>
</evidence>
<gene>
    <name evidence="2" type="ORF">FWK35_00038204</name>
</gene>
<dbReference type="OrthoDB" id="6622149at2759"/>
<evidence type="ECO:0000259" key="1">
    <source>
        <dbReference type="Pfam" id="PF18701"/>
    </source>
</evidence>
<dbReference type="EMBL" id="VUJU01015617">
    <property type="protein sequence ID" value="KAF0692892.1"/>
    <property type="molecule type" value="Genomic_DNA"/>
</dbReference>
<protein>
    <recommendedName>
        <fullName evidence="1">DUF5641 domain-containing protein</fullName>
    </recommendedName>
</protein>
<dbReference type="PANTHER" id="PTHR47331">
    <property type="entry name" value="PHD-TYPE DOMAIN-CONTAINING PROTEIN"/>
    <property type="match status" value="1"/>
</dbReference>
<dbReference type="InterPro" id="IPR040676">
    <property type="entry name" value="DUF5641"/>
</dbReference>
<dbReference type="AlphaFoldDB" id="A0A6G0VKA2"/>
<reference evidence="2 3" key="1">
    <citation type="submission" date="2019-08" db="EMBL/GenBank/DDBJ databases">
        <title>Whole genome of Aphis craccivora.</title>
        <authorList>
            <person name="Voronova N.V."/>
            <person name="Shulinski R.S."/>
            <person name="Bandarenka Y.V."/>
            <person name="Zhorov D.G."/>
            <person name="Warner D."/>
        </authorList>
    </citation>
    <scope>NUCLEOTIDE SEQUENCE [LARGE SCALE GENOMIC DNA]</scope>
    <source>
        <strain evidence="2">180601</strain>
        <tissue evidence="2">Whole Body</tissue>
    </source>
</reference>
<organism evidence="2 3">
    <name type="scientific">Aphis craccivora</name>
    <name type="common">Cowpea aphid</name>
    <dbReference type="NCBI Taxonomy" id="307492"/>
    <lineage>
        <taxon>Eukaryota</taxon>
        <taxon>Metazoa</taxon>
        <taxon>Ecdysozoa</taxon>
        <taxon>Arthropoda</taxon>
        <taxon>Hexapoda</taxon>
        <taxon>Insecta</taxon>
        <taxon>Pterygota</taxon>
        <taxon>Neoptera</taxon>
        <taxon>Paraneoptera</taxon>
        <taxon>Hemiptera</taxon>
        <taxon>Sternorrhyncha</taxon>
        <taxon>Aphidomorpha</taxon>
        <taxon>Aphidoidea</taxon>
        <taxon>Aphididae</taxon>
        <taxon>Aphidini</taxon>
        <taxon>Aphis</taxon>
        <taxon>Aphis</taxon>
    </lineage>
</organism>
<sequence length="101" mass="11850">MNRLNRWQLIQQAQQSFWKRWSREFLHTLQGRQKWFKKNSTLRIGDLVTINSPQRPVMSWQLGRIIAVHPGPDNIVRVVTVKTAEGTLKRPVVKLVKLPVV</sequence>
<accession>A0A6G0VKA2</accession>
<dbReference type="Proteomes" id="UP000478052">
    <property type="component" value="Unassembled WGS sequence"/>
</dbReference>
<dbReference type="Pfam" id="PF18701">
    <property type="entry name" value="DUF5641"/>
    <property type="match status" value="1"/>
</dbReference>
<proteinExistence type="predicted"/>
<name>A0A6G0VKA2_APHCR</name>
<keyword evidence="3" id="KW-1185">Reference proteome</keyword>
<feature type="domain" description="DUF5641" evidence="1">
    <location>
        <begin position="5"/>
        <end position="98"/>
    </location>
</feature>
<comment type="caution">
    <text evidence="2">The sequence shown here is derived from an EMBL/GenBank/DDBJ whole genome shotgun (WGS) entry which is preliminary data.</text>
</comment>